<dbReference type="EMBL" id="JAATJH010000001">
    <property type="protein sequence ID" value="NJC24704.1"/>
    <property type="molecule type" value="Genomic_DNA"/>
</dbReference>
<dbReference type="HAMAP" id="MF_00057">
    <property type="entry name" value="KdsB"/>
    <property type="match status" value="1"/>
</dbReference>
<dbReference type="Proteomes" id="UP000770785">
    <property type="component" value="Unassembled WGS sequence"/>
</dbReference>
<name>A0ABX0X6S4_9BACT</name>
<keyword evidence="1 4" id="KW-0808">Transferase</keyword>
<dbReference type="InterPro" id="IPR004528">
    <property type="entry name" value="KdsB"/>
</dbReference>
<dbReference type="Gene3D" id="3.90.550.10">
    <property type="entry name" value="Spore Coat Polysaccharide Biosynthesis Protein SpsA, Chain A"/>
    <property type="match status" value="1"/>
</dbReference>
<gene>
    <name evidence="4" type="primary">kdsB</name>
    <name evidence="5" type="ORF">GGR27_000185</name>
</gene>
<organism evidence="5 6">
    <name type="scientific">Neolewinella antarctica</name>
    <dbReference type="NCBI Taxonomy" id="442734"/>
    <lineage>
        <taxon>Bacteria</taxon>
        <taxon>Pseudomonadati</taxon>
        <taxon>Bacteroidota</taxon>
        <taxon>Saprospiria</taxon>
        <taxon>Saprospirales</taxon>
        <taxon>Lewinellaceae</taxon>
        <taxon>Neolewinella</taxon>
    </lineage>
</organism>
<dbReference type="SUPFAM" id="SSF53448">
    <property type="entry name" value="Nucleotide-diphospho-sugar transferases"/>
    <property type="match status" value="1"/>
</dbReference>
<comment type="caution">
    <text evidence="5">The sequence shown here is derived from an EMBL/GenBank/DDBJ whole genome shotgun (WGS) entry which is preliminary data.</text>
</comment>
<dbReference type="InterPro" id="IPR029044">
    <property type="entry name" value="Nucleotide-diphossugar_trans"/>
</dbReference>
<dbReference type="RefSeq" id="WP_168035519.1">
    <property type="nucleotide sequence ID" value="NZ_JAATJH010000001.1"/>
</dbReference>
<evidence type="ECO:0000256" key="3">
    <source>
        <dbReference type="ARBA" id="ARBA00022985"/>
    </source>
</evidence>
<comment type="function">
    <text evidence="4">Activates KDO (a required 8-carbon sugar) for incorporation into bacterial lipopolysaccharide in Gram-negative bacteria.</text>
</comment>
<dbReference type="PANTHER" id="PTHR42866:SF2">
    <property type="entry name" value="3-DEOXY-MANNO-OCTULOSONATE CYTIDYLYLTRANSFERASE, MITOCHONDRIAL"/>
    <property type="match status" value="1"/>
</dbReference>
<keyword evidence="2 4" id="KW-0548">Nucleotidyltransferase</keyword>
<protein>
    <recommendedName>
        <fullName evidence="4">3-deoxy-manno-octulosonate cytidylyltransferase</fullName>
        <ecNumber evidence="4">2.7.7.38</ecNumber>
    </recommendedName>
    <alternativeName>
        <fullName evidence="4">CMP-2-keto-3-deoxyoctulosonic acid synthase</fullName>
        <shortName evidence="4">CKS</shortName>
        <shortName evidence="4">CMP-KDO synthase</shortName>
    </alternativeName>
</protein>
<dbReference type="EC" id="2.7.7.38" evidence="4"/>
<evidence type="ECO:0000256" key="4">
    <source>
        <dbReference type="HAMAP-Rule" id="MF_00057"/>
    </source>
</evidence>
<evidence type="ECO:0000313" key="6">
    <source>
        <dbReference type="Proteomes" id="UP000770785"/>
    </source>
</evidence>
<reference evidence="5 6" key="1">
    <citation type="submission" date="2020-03" db="EMBL/GenBank/DDBJ databases">
        <title>Genomic Encyclopedia of Type Strains, Phase IV (KMG-IV): sequencing the most valuable type-strain genomes for metagenomic binning, comparative biology and taxonomic classification.</title>
        <authorList>
            <person name="Goeker M."/>
        </authorList>
    </citation>
    <scope>NUCLEOTIDE SEQUENCE [LARGE SCALE GENOMIC DNA]</scope>
    <source>
        <strain evidence="5 6">DSM 105096</strain>
    </source>
</reference>
<dbReference type="NCBIfam" id="TIGR00466">
    <property type="entry name" value="kdsB"/>
    <property type="match status" value="1"/>
</dbReference>
<dbReference type="CDD" id="cd02517">
    <property type="entry name" value="CMP-KDO-Synthetase"/>
    <property type="match status" value="1"/>
</dbReference>
<proteinExistence type="inferred from homology"/>
<dbReference type="NCBIfam" id="NF009905">
    <property type="entry name" value="PRK13368.1"/>
    <property type="match status" value="1"/>
</dbReference>
<keyword evidence="3 4" id="KW-0448">Lipopolysaccharide biosynthesis</keyword>
<evidence type="ECO:0000256" key="1">
    <source>
        <dbReference type="ARBA" id="ARBA00022679"/>
    </source>
</evidence>
<accession>A0ABX0X6S4</accession>
<comment type="pathway">
    <text evidence="4">Nucleotide-sugar biosynthesis; CMP-3-deoxy-D-manno-octulosonate biosynthesis; CMP-3-deoxy-D-manno-octulosonate from 3-deoxy-D-manno-octulosonate and CTP: step 1/1.</text>
</comment>
<dbReference type="NCBIfam" id="NF003950">
    <property type="entry name" value="PRK05450.1-3"/>
    <property type="match status" value="1"/>
</dbReference>
<comment type="catalytic activity">
    <reaction evidence="4">
        <text>3-deoxy-alpha-D-manno-oct-2-ulosonate + CTP = CMP-3-deoxy-beta-D-manno-octulosonate + diphosphate</text>
        <dbReference type="Rhea" id="RHEA:23448"/>
        <dbReference type="ChEBI" id="CHEBI:33019"/>
        <dbReference type="ChEBI" id="CHEBI:37563"/>
        <dbReference type="ChEBI" id="CHEBI:85986"/>
        <dbReference type="ChEBI" id="CHEBI:85987"/>
        <dbReference type="EC" id="2.7.7.38"/>
    </reaction>
</comment>
<dbReference type="NCBIfam" id="NF003952">
    <property type="entry name" value="PRK05450.1-5"/>
    <property type="match status" value="1"/>
</dbReference>
<dbReference type="GO" id="GO:0008690">
    <property type="term" value="F:3-deoxy-manno-octulosonate cytidylyltransferase activity"/>
    <property type="evidence" value="ECO:0007669"/>
    <property type="project" value="UniProtKB-EC"/>
</dbReference>
<dbReference type="InterPro" id="IPR003329">
    <property type="entry name" value="Cytidylyl_trans"/>
</dbReference>
<evidence type="ECO:0000313" key="5">
    <source>
        <dbReference type="EMBL" id="NJC24704.1"/>
    </source>
</evidence>
<comment type="subcellular location">
    <subcellularLocation>
        <location evidence="4">Cytoplasm</location>
    </subcellularLocation>
</comment>
<keyword evidence="6" id="KW-1185">Reference proteome</keyword>
<dbReference type="Pfam" id="PF02348">
    <property type="entry name" value="CTP_transf_3"/>
    <property type="match status" value="1"/>
</dbReference>
<evidence type="ECO:0000256" key="2">
    <source>
        <dbReference type="ARBA" id="ARBA00022695"/>
    </source>
</evidence>
<sequence length="245" mass="27413">MILAVIPARYASTRFPGKPLAVLGGRTMISRVYEQVLSSSLVDQVVVATDDQRIFDHVQSFGGEVVMTRDDHPSGTDRVAEAAAHYPSAEIVINVQGDEPFIDPRQIDQLIKCFETPSVEIATLAHRIEEERSLLSPNVVKVVFDKAGRALYFSRHGIPYLRDVPVGQWLRAQKHYQHLGLYAYRVKVLAQLATMEKTDLENAESLEQLRWLENGLNVQVSVTDMPAFGIDTPADLLAAELRFNE</sequence>
<comment type="similarity">
    <text evidence="4">Belongs to the KdsB family.</text>
</comment>
<keyword evidence="4" id="KW-0963">Cytoplasm</keyword>
<dbReference type="PANTHER" id="PTHR42866">
    <property type="entry name" value="3-DEOXY-MANNO-OCTULOSONATE CYTIDYLYLTRANSFERASE"/>
    <property type="match status" value="1"/>
</dbReference>